<accession>A0A4Z1FFQ8</accession>
<evidence type="ECO:0000313" key="1">
    <source>
        <dbReference type="EMBL" id="TGO20281.1"/>
    </source>
</evidence>
<sequence>MGHAVLLFQASEALKSSDKATGHLTRSDQTVIASMATILIISRKPSNVQEKRSKRDTSP</sequence>
<organism evidence="1 2">
    <name type="scientific">Botrytis paeoniae</name>
    <dbReference type="NCBI Taxonomy" id="278948"/>
    <lineage>
        <taxon>Eukaryota</taxon>
        <taxon>Fungi</taxon>
        <taxon>Dikarya</taxon>
        <taxon>Ascomycota</taxon>
        <taxon>Pezizomycotina</taxon>
        <taxon>Leotiomycetes</taxon>
        <taxon>Helotiales</taxon>
        <taxon>Sclerotiniaceae</taxon>
        <taxon>Botrytis</taxon>
    </lineage>
</organism>
<dbReference type="EMBL" id="PQXI01000312">
    <property type="protein sequence ID" value="TGO20281.1"/>
    <property type="molecule type" value="Genomic_DNA"/>
</dbReference>
<evidence type="ECO:0000313" key="2">
    <source>
        <dbReference type="Proteomes" id="UP000297910"/>
    </source>
</evidence>
<dbReference type="AlphaFoldDB" id="A0A4Z1FFQ8"/>
<gene>
    <name evidence="1" type="ORF">BPAE_0314g00030</name>
</gene>
<dbReference type="Proteomes" id="UP000297910">
    <property type="component" value="Unassembled WGS sequence"/>
</dbReference>
<keyword evidence="2" id="KW-1185">Reference proteome</keyword>
<comment type="caution">
    <text evidence="1">The sequence shown here is derived from an EMBL/GenBank/DDBJ whole genome shotgun (WGS) entry which is preliminary data.</text>
</comment>
<reference evidence="1 2" key="1">
    <citation type="submission" date="2017-12" db="EMBL/GenBank/DDBJ databases">
        <title>Comparative genomics of Botrytis spp.</title>
        <authorList>
            <person name="Valero-Jimenez C.A."/>
            <person name="Tapia P."/>
            <person name="Veloso J."/>
            <person name="Silva-Moreno E."/>
            <person name="Staats M."/>
            <person name="Valdes J.H."/>
            <person name="Van Kan J.A.L."/>
        </authorList>
    </citation>
    <scope>NUCLEOTIDE SEQUENCE [LARGE SCALE GENOMIC DNA]</scope>
    <source>
        <strain evidence="1 2">Bp0003</strain>
    </source>
</reference>
<proteinExistence type="predicted"/>
<name>A0A4Z1FFQ8_9HELO</name>
<protein>
    <submittedName>
        <fullName evidence="1">Uncharacterized protein</fullName>
    </submittedName>
</protein>